<protein>
    <submittedName>
        <fullName evidence="1">Uncharacterized protein</fullName>
    </submittedName>
</protein>
<accession>A0A1G9S6B6</accession>
<keyword evidence="2" id="KW-1185">Reference proteome</keyword>
<sequence length="308" mass="35084">MSARNELYLHHAAPNTVPEGNLLSDLSPRRVLRAAQIVLAKSSLSRKRLPIRLNLDEYRSPDFRYDTGSAEKVQKMLEDVPLTDEGMRWIHEDDGVLFYGTRTLDLPYDEFVDRVDISRVGDCFRDVLGINTRVLHRDEAGRPLLQVERIAALAQPNYTAFMGKDELDVYKLEWMQYGPDEVRNWMRTVCSPNASTSADDGYLAFSRTAGGAGTRIVFVARQAFPRPRLLVLSGLDRWGWFRTLLTENAYRRFWNDTVANILARHEGKEIGIGRPGRDEQSGRRRALGVTAVGLACATYLRRRAKRRG</sequence>
<dbReference type="RefSeq" id="WP_030430727.1">
    <property type="nucleotide sequence ID" value="NZ_JOEF01000015.1"/>
</dbReference>
<evidence type="ECO:0000313" key="2">
    <source>
        <dbReference type="Proteomes" id="UP000183376"/>
    </source>
</evidence>
<dbReference type="Proteomes" id="UP000183376">
    <property type="component" value="Chromosome I"/>
</dbReference>
<dbReference type="STRING" id="211114.SAMN04489726_0916"/>
<dbReference type="EMBL" id="LT629701">
    <property type="protein sequence ID" value="SDM30954.1"/>
    <property type="molecule type" value="Genomic_DNA"/>
</dbReference>
<dbReference type="eggNOG" id="COG2006">
    <property type="taxonomic scope" value="Bacteria"/>
</dbReference>
<name>A0A1G9S6B6_ALLAB</name>
<reference evidence="1 2" key="1">
    <citation type="submission" date="2016-10" db="EMBL/GenBank/DDBJ databases">
        <authorList>
            <person name="de Groot N.N."/>
        </authorList>
    </citation>
    <scope>NUCLEOTIDE SEQUENCE [LARGE SCALE GENOMIC DNA]</scope>
    <source>
        <strain evidence="1 2">DSM 44149</strain>
    </source>
</reference>
<organism evidence="1 2">
    <name type="scientific">Allokutzneria albata</name>
    <name type="common">Kibdelosporangium albatum</name>
    <dbReference type="NCBI Taxonomy" id="211114"/>
    <lineage>
        <taxon>Bacteria</taxon>
        <taxon>Bacillati</taxon>
        <taxon>Actinomycetota</taxon>
        <taxon>Actinomycetes</taxon>
        <taxon>Pseudonocardiales</taxon>
        <taxon>Pseudonocardiaceae</taxon>
        <taxon>Allokutzneria</taxon>
    </lineage>
</organism>
<evidence type="ECO:0000313" key="1">
    <source>
        <dbReference type="EMBL" id="SDM30954.1"/>
    </source>
</evidence>
<dbReference type="OrthoDB" id="3902154at2"/>
<proteinExistence type="predicted"/>
<gene>
    <name evidence="1" type="ORF">SAMN04489726_0916</name>
</gene>
<dbReference type="AlphaFoldDB" id="A0A1G9S6B6"/>